<evidence type="ECO:0000256" key="5">
    <source>
        <dbReference type="ARBA" id="ARBA00023136"/>
    </source>
</evidence>
<keyword evidence="5" id="KW-0472">Membrane</keyword>
<dbReference type="SUPFAM" id="SSF52540">
    <property type="entry name" value="P-loop containing nucleoside triphosphate hydrolases"/>
    <property type="match status" value="1"/>
</dbReference>
<keyword evidence="4" id="KW-1133">Transmembrane helix</keyword>
<dbReference type="InterPro" id="IPR051539">
    <property type="entry name" value="T4SS-coupling_protein"/>
</dbReference>
<protein>
    <recommendedName>
        <fullName evidence="6">Type IV secretion system coupling protein TraD DNA-binding domain-containing protein</fullName>
    </recommendedName>
</protein>
<organism evidence="7 8">
    <name type="scientific">Planktothrix tepida PCC 9214</name>
    <dbReference type="NCBI Taxonomy" id="671072"/>
    <lineage>
        <taxon>Bacteria</taxon>
        <taxon>Bacillati</taxon>
        <taxon>Cyanobacteriota</taxon>
        <taxon>Cyanophyceae</taxon>
        <taxon>Oscillatoriophycideae</taxon>
        <taxon>Oscillatoriales</taxon>
        <taxon>Microcoleaceae</taxon>
        <taxon>Planktothrix</taxon>
    </lineage>
</organism>
<evidence type="ECO:0000259" key="6">
    <source>
        <dbReference type="Pfam" id="PF10412"/>
    </source>
</evidence>
<dbReference type="Gene3D" id="3.40.50.300">
    <property type="entry name" value="P-loop containing nucleotide triphosphate hydrolases"/>
    <property type="match status" value="1"/>
</dbReference>
<dbReference type="GO" id="GO:0005886">
    <property type="term" value="C:plasma membrane"/>
    <property type="evidence" value="ECO:0007669"/>
    <property type="project" value="UniProtKB-SubCell"/>
</dbReference>
<evidence type="ECO:0000256" key="3">
    <source>
        <dbReference type="ARBA" id="ARBA00022692"/>
    </source>
</evidence>
<dbReference type="RefSeq" id="WP_072722521.1">
    <property type="nucleotide sequence ID" value="NZ_LN889815.1"/>
</dbReference>
<dbReference type="InterPro" id="IPR027417">
    <property type="entry name" value="P-loop_NTPase"/>
</dbReference>
<evidence type="ECO:0000313" key="7">
    <source>
        <dbReference type="EMBL" id="CUR35564.1"/>
    </source>
</evidence>
<dbReference type="InterPro" id="IPR019476">
    <property type="entry name" value="T4SS_TraD_DNA-bd"/>
</dbReference>
<keyword evidence="8" id="KW-1185">Reference proteome</keyword>
<evidence type="ECO:0000313" key="8">
    <source>
        <dbReference type="Proteomes" id="UP000184315"/>
    </source>
</evidence>
<evidence type="ECO:0000256" key="4">
    <source>
        <dbReference type="ARBA" id="ARBA00022989"/>
    </source>
</evidence>
<feature type="domain" description="Type IV secretion system coupling protein TraD DNA-binding" evidence="6">
    <location>
        <begin position="143"/>
        <end position="528"/>
    </location>
</feature>
<dbReference type="Pfam" id="PF10412">
    <property type="entry name" value="TrwB_AAD_bind"/>
    <property type="match status" value="1"/>
</dbReference>
<proteinExistence type="predicted"/>
<evidence type="ECO:0000256" key="2">
    <source>
        <dbReference type="ARBA" id="ARBA00022475"/>
    </source>
</evidence>
<evidence type="ECO:0000256" key="1">
    <source>
        <dbReference type="ARBA" id="ARBA00004651"/>
    </source>
</evidence>
<reference evidence="8" key="1">
    <citation type="submission" date="2015-10" db="EMBL/GenBank/DDBJ databases">
        <authorList>
            <person name="Regsiter A."/>
            <person name="william w."/>
        </authorList>
    </citation>
    <scope>NUCLEOTIDE SEQUENCE [LARGE SCALE GENOMIC DNA]</scope>
</reference>
<comment type="subcellular location">
    <subcellularLocation>
        <location evidence="1">Cell membrane</location>
        <topology evidence="1">Multi-pass membrane protein</topology>
    </subcellularLocation>
</comment>
<keyword evidence="2" id="KW-1003">Cell membrane</keyword>
<dbReference type="EMBL" id="CZDF01000174">
    <property type="protein sequence ID" value="CUR35564.1"/>
    <property type="molecule type" value="Genomic_DNA"/>
</dbReference>
<dbReference type="AlphaFoldDB" id="A0A1J1LUN4"/>
<keyword evidence="3" id="KW-0812">Transmembrane</keyword>
<gene>
    <name evidence="7" type="ORF">PL9214670190</name>
</gene>
<name>A0A1J1LUN4_9CYAN</name>
<dbReference type="Proteomes" id="UP000184315">
    <property type="component" value="Unassembled WGS sequence"/>
</dbReference>
<dbReference type="PANTHER" id="PTHR37937:SF1">
    <property type="entry name" value="CONJUGATIVE TRANSFER: DNA TRANSPORT"/>
    <property type="match status" value="1"/>
</dbReference>
<dbReference type="OrthoDB" id="102453at2"/>
<dbReference type="STRING" id="671072.PL9214670190"/>
<dbReference type="PANTHER" id="PTHR37937">
    <property type="entry name" value="CONJUGATIVE TRANSFER: DNA TRANSPORT"/>
    <property type="match status" value="1"/>
</dbReference>
<sequence length="617" mass="68412">MSNLFQNNSTVSQPITVQVPTIQNTGTQLLSYFKTQSGLTLLACLVGVAVLQISSHASKKGKLATSYWGGGKEKAIATRQAKKQILKPTRNSVALYIGTPRSQYQQLKQEWQKAGMPVETESFLQKCSGLLKPSPTLWIPDVQRGIAAIGAAGSGKTFSVIDPLIRSALDQGFPLCLYDFKYPAQTKRSVAYAIKRGYTVRVFAPGFPESEVCNPLDLIRDEEDAISAGQLAQVISKNFDRSGGTGSSDKFFEEAGDSLVEGILLVTKAIESLTETDQYCDLMMAQAILSLSDLPTRLQIASQSQLKVWTTRPLSQLMSVKDSEKTVAGIVGTAQRMFQRFLKRDFVGAFCGRTTLPLDLEGKQLIIFGLDRNNRDIVSPLLAAILHMVITRNVSRTTPRTDPLVVALDELPTLYLPALVNWLNENREDGFVGILGYQNIAQLEKAYGKELSRAILGGTATKFILNPQDPESAKLFADFLGETEIKFTSKSRSTGKTGSSRSFNDHHQKRYLLEPAQFAKMSTGRAVIINPAYQRGQEAYIPLYQNIKIPASDQEEMKWSESKWDLIRSRLIAHKSSMAEDERRRQFEERRALAEQLFPLPQENSSSSSTVNLAEIF</sequence>
<dbReference type="CDD" id="cd01127">
    <property type="entry name" value="TrwB_TraG_TraD_VirD4"/>
    <property type="match status" value="1"/>
</dbReference>
<accession>A0A1J1LUN4</accession>